<comment type="pathway">
    <text evidence="1">Lipid metabolism.</text>
</comment>
<evidence type="ECO:0000259" key="6">
    <source>
        <dbReference type="Pfam" id="PF13649"/>
    </source>
</evidence>
<dbReference type="PANTHER" id="PTHR44307">
    <property type="entry name" value="PHOSPHOETHANOLAMINE METHYLTRANSFERASE"/>
    <property type="match status" value="1"/>
</dbReference>
<keyword evidence="2" id="KW-0489">Methyltransferase</keyword>
<sequence length="298" mass="34790">MSNFGKTLLFITVLLIIIVFFKSINSKSLTKEGYEQNNKFLFKTGDDIYDDFYVNIYDYLVYNNLKDDYETMSIINKTTPTSESVILDIGSGTGHHVAKLSEKDLNVIGIDISPSMVKKAKENFPQYRFSIGDALNKQEFPFNTFTHILCLYFTIYYLKDKRVFFDNCMDWLMPGGYLTVHLVDRKKFDPILPPGNPLYIVSPQKYAKERITKTKINFNKFVYNSNFSLDEDNNIAKFEEKFKFDDGKVRKQEQILYMETVDDILNIAQECGFILHGKVDLVKCAYEHQYLYIFLKPS</sequence>
<evidence type="ECO:0000256" key="3">
    <source>
        <dbReference type="ARBA" id="ARBA00022679"/>
    </source>
</evidence>
<dbReference type="PANTHER" id="PTHR44307:SF2">
    <property type="entry name" value="PHOSPHOETHANOLAMINE METHYLTRANSFERASE ISOFORM X1"/>
    <property type="match status" value="1"/>
</dbReference>
<evidence type="ECO:0000256" key="5">
    <source>
        <dbReference type="ARBA" id="ARBA00047622"/>
    </source>
</evidence>
<dbReference type="InterPro" id="IPR029063">
    <property type="entry name" value="SAM-dependent_MTases_sf"/>
</dbReference>
<dbReference type="AlphaFoldDB" id="A0A6C0EPW3"/>
<keyword evidence="3" id="KW-0808">Transferase</keyword>
<comment type="catalytic activity">
    <reaction evidence="5">
        <text>phosphoethanolamine + S-adenosyl-L-methionine = N-methylethanolamine phosphate + S-adenosyl-L-homocysteine + H(+)</text>
        <dbReference type="Rhea" id="RHEA:20365"/>
        <dbReference type="ChEBI" id="CHEBI:15378"/>
        <dbReference type="ChEBI" id="CHEBI:57781"/>
        <dbReference type="ChEBI" id="CHEBI:57856"/>
        <dbReference type="ChEBI" id="CHEBI:58190"/>
        <dbReference type="ChEBI" id="CHEBI:59789"/>
        <dbReference type="EC" id="2.1.1.103"/>
    </reaction>
    <physiologicalReaction direction="left-to-right" evidence="5">
        <dbReference type="Rhea" id="RHEA:20366"/>
    </physiologicalReaction>
</comment>
<evidence type="ECO:0000313" key="7">
    <source>
        <dbReference type="EMBL" id="QHT31057.1"/>
    </source>
</evidence>
<reference evidence="7" key="1">
    <citation type="journal article" date="2020" name="Nature">
        <title>Giant virus diversity and host interactions through global metagenomics.</title>
        <authorList>
            <person name="Schulz F."/>
            <person name="Roux S."/>
            <person name="Paez-Espino D."/>
            <person name="Jungbluth S."/>
            <person name="Walsh D.A."/>
            <person name="Denef V.J."/>
            <person name="McMahon K.D."/>
            <person name="Konstantinidis K.T."/>
            <person name="Eloe-Fadrosh E.A."/>
            <person name="Kyrpides N.C."/>
            <person name="Woyke T."/>
        </authorList>
    </citation>
    <scope>NUCLEOTIDE SEQUENCE</scope>
    <source>
        <strain evidence="7">GVMAG-M-3300009155-2</strain>
    </source>
</reference>
<comment type="pathway">
    <text evidence="4">Phospholipid metabolism.</text>
</comment>
<proteinExistence type="predicted"/>
<feature type="domain" description="Methyltransferase" evidence="6">
    <location>
        <begin position="86"/>
        <end position="176"/>
    </location>
</feature>
<name>A0A6C0EPW3_9ZZZZ</name>
<evidence type="ECO:0000256" key="1">
    <source>
        <dbReference type="ARBA" id="ARBA00005189"/>
    </source>
</evidence>
<dbReference type="EMBL" id="MN738915">
    <property type="protein sequence ID" value="QHT31057.1"/>
    <property type="molecule type" value="Genomic_DNA"/>
</dbReference>
<protein>
    <recommendedName>
        <fullName evidence="6">Methyltransferase domain-containing protein</fullName>
    </recommendedName>
</protein>
<organism evidence="7">
    <name type="scientific">viral metagenome</name>
    <dbReference type="NCBI Taxonomy" id="1070528"/>
    <lineage>
        <taxon>unclassified sequences</taxon>
        <taxon>metagenomes</taxon>
        <taxon>organismal metagenomes</taxon>
    </lineage>
</organism>
<evidence type="ECO:0000256" key="2">
    <source>
        <dbReference type="ARBA" id="ARBA00022603"/>
    </source>
</evidence>
<evidence type="ECO:0000256" key="4">
    <source>
        <dbReference type="ARBA" id="ARBA00025707"/>
    </source>
</evidence>
<dbReference type="GO" id="GO:0032259">
    <property type="term" value="P:methylation"/>
    <property type="evidence" value="ECO:0007669"/>
    <property type="project" value="UniProtKB-KW"/>
</dbReference>
<dbReference type="CDD" id="cd02440">
    <property type="entry name" value="AdoMet_MTases"/>
    <property type="match status" value="1"/>
</dbReference>
<accession>A0A6C0EPW3</accession>
<dbReference type="SUPFAM" id="SSF53335">
    <property type="entry name" value="S-adenosyl-L-methionine-dependent methyltransferases"/>
    <property type="match status" value="1"/>
</dbReference>
<dbReference type="GO" id="GO:0000234">
    <property type="term" value="F:phosphoethanolamine N-methyltransferase activity"/>
    <property type="evidence" value="ECO:0007669"/>
    <property type="project" value="UniProtKB-EC"/>
</dbReference>
<dbReference type="InterPro" id="IPR041698">
    <property type="entry name" value="Methyltransf_25"/>
</dbReference>
<dbReference type="Pfam" id="PF13649">
    <property type="entry name" value="Methyltransf_25"/>
    <property type="match status" value="1"/>
</dbReference>
<dbReference type="Gene3D" id="3.40.50.150">
    <property type="entry name" value="Vaccinia Virus protein VP39"/>
    <property type="match status" value="1"/>
</dbReference>